<name>G9WGR5_9LACO</name>
<dbReference type="EMBL" id="AFVZ01000001">
    <property type="protein sequence ID" value="EHN59892.1"/>
    <property type="molecule type" value="Genomic_DNA"/>
</dbReference>
<dbReference type="OrthoDB" id="1767844at2"/>
<dbReference type="GO" id="GO:0006352">
    <property type="term" value="P:DNA-templated transcription initiation"/>
    <property type="evidence" value="ECO:0007669"/>
    <property type="project" value="InterPro"/>
</dbReference>
<dbReference type="eggNOG" id="COG1595">
    <property type="taxonomic scope" value="Bacteria"/>
</dbReference>
<dbReference type="Gene3D" id="1.10.1740.10">
    <property type="match status" value="1"/>
</dbReference>
<sequence length="187" mass="21949">MRIEKALNKISQGDETGYEHIILVTKGLVRKIYYHYLSNVLELDDWESECLTVLMHAVRRYHTNGNCKFTTYYYAALQHKAMDLLRKSYSKKEQNRRQNVSLEELAFNGYDPVDHGWNQAQTKMDFEDAISQTDFRAGDKESLAIKELFGDLKQAQIVQKQVKAHSLDYRKKRVTRDIYAHFYGLGE</sequence>
<feature type="domain" description="RNA polymerase sigma-70 region 2" evidence="1">
    <location>
        <begin position="27"/>
        <end position="87"/>
    </location>
</feature>
<evidence type="ECO:0000259" key="1">
    <source>
        <dbReference type="Pfam" id="PF04542"/>
    </source>
</evidence>
<comment type="caution">
    <text evidence="2">The sequence shown here is derived from an EMBL/GenBank/DDBJ whole genome shotgun (WGS) entry which is preliminary data.</text>
</comment>
<dbReference type="SUPFAM" id="SSF88946">
    <property type="entry name" value="Sigma2 domain of RNA polymerase sigma factors"/>
    <property type="match status" value="1"/>
</dbReference>
<dbReference type="InterPro" id="IPR007627">
    <property type="entry name" value="RNA_pol_sigma70_r2"/>
</dbReference>
<dbReference type="InterPro" id="IPR013325">
    <property type="entry name" value="RNA_pol_sigma_r2"/>
</dbReference>
<dbReference type="PATRIC" id="fig|1045004.4.peg.1792"/>
<dbReference type="AlphaFoldDB" id="G9WGR5"/>
<accession>G9WGR5</accession>
<dbReference type="RefSeq" id="WP_007747251.1">
    <property type="nucleotide sequence ID" value="NZ_CM001398.1"/>
</dbReference>
<evidence type="ECO:0000313" key="2">
    <source>
        <dbReference type="EMBL" id="EHN59892.1"/>
    </source>
</evidence>
<gene>
    <name evidence="2" type="ORF">OKIT_1822</name>
</gene>
<dbReference type="Pfam" id="PF04542">
    <property type="entry name" value="Sigma70_r2"/>
    <property type="match status" value="1"/>
</dbReference>
<evidence type="ECO:0000313" key="3">
    <source>
        <dbReference type="Proteomes" id="UP000004959"/>
    </source>
</evidence>
<dbReference type="Proteomes" id="UP000004959">
    <property type="component" value="Chromosome"/>
</dbReference>
<keyword evidence="3" id="KW-1185">Reference proteome</keyword>
<dbReference type="STRING" id="336988.NT96_06710"/>
<proteinExistence type="predicted"/>
<reference evidence="2 3" key="1">
    <citation type="journal article" date="2012" name="PLoS ONE">
        <title>Functional divergence in the genus oenococcus as predicted by genome sequencing of the newly-described species, Oenococcus kitaharae.</title>
        <authorList>
            <person name="Borneman A.R."/>
            <person name="McCarthy J.M."/>
            <person name="Chambers P.J."/>
            <person name="Bartowsky E.J."/>
        </authorList>
    </citation>
    <scope>NUCLEOTIDE SEQUENCE [LARGE SCALE GENOMIC DNA]</scope>
    <source>
        <strain evidence="3">DSM17330</strain>
    </source>
</reference>
<dbReference type="GO" id="GO:0003700">
    <property type="term" value="F:DNA-binding transcription factor activity"/>
    <property type="evidence" value="ECO:0007669"/>
    <property type="project" value="InterPro"/>
</dbReference>
<organism evidence="2 3">
    <name type="scientific">Oenococcus kitaharae DSM 17330</name>
    <dbReference type="NCBI Taxonomy" id="1045004"/>
    <lineage>
        <taxon>Bacteria</taxon>
        <taxon>Bacillati</taxon>
        <taxon>Bacillota</taxon>
        <taxon>Bacilli</taxon>
        <taxon>Lactobacillales</taxon>
        <taxon>Lactobacillaceae</taxon>
        <taxon>Oenococcus</taxon>
    </lineage>
</organism>
<dbReference type="HOGENOM" id="CLU_1407533_0_0_9"/>
<protein>
    <submittedName>
        <fullName evidence="2">ComX-like protein</fullName>
    </submittedName>
</protein>